<protein>
    <submittedName>
        <fullName evidence="2">Glycosyltransferase family 2 protein</fullName>
    </submittedName>
</protein>
<sequence length="558" mass="59686">MCLISSAFLPNAALPEPAPQCGGWPKLVRAGLTLRVHRHALASNPRQWLAGMWWHLTGRHVRARSRIEPLIGSSLHAYRLATAFGPSAAMPQGPAIPICAVIDCSAGRDGWFATVESLGAAGFADAIVVGQAPPSAAGHGMGNIPSLAQLSGALASRGIGWICPIACGDRFAPGAALHYGAVAAQSGAAVVYADDDLVDPTGECVAPHFKPQWNSELFRYVDYVSGAAAWRWEPVADLLPQGLNCALRGAIQRGTAEPVHVPVVLHHRRARPEPQPLSTQLPRMDPVRVSIIIPTRDQAALLSGCLAGVERVAWPDVELIIVDNGSSERTALDRLDRAAADGAIVLRDTGPFNFSRLNNRAVEHASGDLLCLLNNDVEMPDADWLAWLVAAAQRADVGAAGAQLLYADGTIQHAGVVLGVGGGAAHAHRGLPSAASGYFGRHCYPQFVSAVTGACLVVERSKFLAVGGLDERDFPVAFNDVDLCLKLNAKGWASYYEPRARLIHHESKSRGLDRDPVSRARFAGELAALKRKWHTDTIIDRFHHPRLSRFSDQFVLAV</sequence>
<dbReference type="PANTHER" id="PTHR43179:SF7">
    <property type="entry name" value="RHAMNOSYLTRANSFERASE WBBL"/>
    <property type="match status" value="1"/>
</dbReference>
<proteinExistence type="predicted"/>
<dbReference type="Gene3D" id="3.90.550.10">
    <property type="entry name" value="Spore Coat Polysaccharide Biosynthesis Protein SpsA, Chain A"/>
    <property type="match status" value="1"/>
</dbReference>
<keyword evidence="3" id="KW-1185">Reference proteome</keyword>
<dbReference type="SUPFAM" id="SSF53448">
    <property type="entry name" value="Nucleotide-diphospho-sugar transferases"/>
    <property type="match status" value="1"/>
</dbReference>
<evidence type="ECO:0000259" key="1">
    <source>
        <dbReference type="Pfam" id="PF00535"/>
    </source>
</evidence>
<comment type="caution">
    <text evidence="2">The sequence shown here is derived from an EMBL/GenBank/DDBJ whole genome shotgun (WGS) entry which is preliminary data.</text>
</comment>
<name>A0A7X1KBY2_9SPHN</name>
<dbReference type="InterPro" id="IPR001173">
    <property type="entry name" value="Glyco_trans_2-like"/>
</dbReference>
<dbReference type="Proteomes" id="UP000520156">
    <property type="component" value="Unassembled WGS sequence"/>
</dbReference>
<evidence type="ECO:0000313" key="2">
    <source>
        <dbReference type="EMBL" id="MBC2651547.1"/>
    </source>
</evidence>
<accession>A0A7X1KBY2</accession>
<organism evidence="2 3">
    <name type="scientific">Novosphingobium aerophilum</name>
    <dbReference type="NCBI Taxonomy" id="2839843"/>
    <lineage>
        <taxon>Bacteria</taxon>
        <taxon>Pseudomonadati</taxon>
        <taxon>Pseudomonadota</taxon>
        <taxon>Alphaproteobacteria</taxon>
        <taxon>Sphingomonadales</taxon>
        <taxon>Sphingomonadaceae</taxon>
        <taxon>Novosphingobium</taxon>
    </lineage>
</organism>
<dbReference type="PANTHER" id="PTHR43179">
    <property type="entry name" value="RHAMNOSYLTRANSFERASE WBBL"/>
    <property type="match status" value="1"/>
</dbReference>
<evidence type="ECO:0000313" key="3">
    <source>
        <dbReference type="Proteomes" id="UP000520156"/>
    </source>
</evidence>
<dbReference type="CDD" id="cd04186">
    <property type="entry name" value="GT_2_like_c"/>
    <property type="match status" value="1"/>
</dbReference>
<keyword evidence="2" id="KW-0808">Transferase</keyword>
<dbReference type="GO" id="GO:0016740">
    <property type="term" value="F:transferase activity"/>
    <property type="evidence" value="ECO:0007669"/>
    <property type="project" value="UniProtKB-KW"/>
</dbReference>
<gene>
    <name evidence="2" type="ORF">H7F49_07515</name>
</gene>
<dbReference type="AlphaFoldDB" id="A0A7X1KBY2"/>
<feature type="domain" description="Glycosyltransferase 2-like" evidence="1">
    <location>
        <begin position="290"/>
        <end position="408"/>
    </location>
</feature>
<dbReference type="InterPro" id="IPR029044">
    <property type="entry name" value="Nucleotide-diphossugar_trans"/>
</dbReference>
<reference evidence="2 3" key="1">
    <citation type="submission" date="2020-08" db="EMBL/GenBank/DDBJ databases">
        <title>The genome sequence of Novosphingobium flavum 4Y4.</title>
        <authorList>
            <person name="Liu Y."/>
        </authorList>
    </citation>
    <scope>NUCLEOTIDE SEQUENCE [LARGE SCALE GENOMIC DNA]</scope>
    <source>
        <strain evidence="2 3">4Y4</strain>
    </source>
</reference>
<dbReference type="EMBL" id="JACLAU010000007">
    <property type="protein sequence ID" value="MBC2651547.1"/>
    <property type="molecule type" value="Genomic_DNA"/>
</dbReference>
<dbReference type="Pfam" id="PF00535">
    <property type="entry name" value="Glycos_transf_2"/>
    <property type="match status" value="1"/>
</dbReference>